<dbReference type="InterPro" id="IPR008878">
    <property type="entry name" value="Transposase_IS66_Orf2"/>
</dbReference>
<dbReference type="RefSeq" id="WP_145754834.1">
    <property type="nucleotide sequence ID" value="NZ_VITN01000057.1"/>
</dbReference>
<comment type="caution">
    <text evidence="1">The sequence shown here is derived from an EMBL/GenBank/DDBJ whole genome shotgun (WGS) entry which is preliminary data.</text>
</comment>
<dbReference type="AlphaFoldDB" id="A0A560EGJ8"/>
<sequence length="117" mass="13018">MILPPSAIRVLVATRPVDFRRGADGLAALVQEVLAQDPFSGTVFVFRSKRSDRLKLLVWDGTGLVLVWKRLETGTFRWPPITEGVMRLSGAQMEALLAGLDWSQLHVPRQGRPQAAR</sequence>
<evidence type="ECO:0000313" key="1">
    <source>
        <dbReference type="EMBL" id="TWB08500.1"/>
    </source>
</evidence>
<organism evidence="1 2">
    <name type="scientific">Nitrospirillum amazonense</name>
    <dbReference type="NCBI Taxonomy" id="28077"/>
    <lineage>
        <taxon>Bacteria</taxon>
        <taxon>Pseudomonadati</taxon>
        <taxon>Pseudomonadota</taxon>
        <taxon>Alphaproteobacteria</taxon>
        <taxon>Rhodospirillales</taxon>
        <taxon>Azospirillaceae</taxon>
        <taxon>Nitrospirillum</taxon>
    </lineage>
</organism>
<dbReference type="EMBL" id="VITN01000057">
    <property type="protein sequence ID" value="TWB08500.1"/>
    <property type="molecule type" value="Genomic_DNA"/>
</dbReference>
<accession>A0A560EGJ8</accession>
<dbReference type="PANTHER" id="PTHR36455:SF1">
    <property type="entry name" value="BLR8292 PROTEIN"/>
    <property type="match status" value="1"/>
</dbReference>
<gene>
    <name evidence="1" type="ORF">FBZ89_1572</name>
</gene>
<dbReference type="Proteomes" id="UP000319859">
    <property type="component" value="Unassembled WGS sequence"/>
</dbReference>
<proteinExistence type="predicted"/>
<dbReference type="NCBIfam" id="NF033819">
    <property type="entry name" value="IS66_TnpB"/>
    <property type="match status" value="1"/>
</dbReference>
<dbReference type="PANTHER" id="PTHR36455">
    <property type="match status" value="1"/>
</dbReference>
<name>A0A560EGJ8_9PROT</name>
<dbReference type="Pfam" id="PF05717">
    <property type="entry name" value="TnpB_IS66"/>
    <property type="match status" value="1"/>
</dbReference>
<dbReference type="OrthoDB" id="9801450at2"/>
<reference evidence="1 2" key="1">
    <citation type="submission" date="2019-06" db="EMBL/GenBank/DDBJ databases">
        <title>Genomic Encyclopedia of Type Strains, Phase IV (KMG-V): Genome sequencing to study the core and pangenomes of soil and plant-associated prokaryotes.</title>
        <authorList>
            <person name="Whitman W."/>
        </authorList>
    </citation>
    <scope>NUCLEOTIDE SEQUENCE [LARGE SCALE GENOMIC DNA]</scope>
    <source>
        <strain evidence="1 2">BR 11880</strain>
    </source>
</reference>
<evidence type="ECO:0000313" key="2">
    <source>
        <dbReference type="Proteomes" id="UP000319859"/>
    </source>
</evidence>
<protein>
    <submittedName>
        <fullName evidence="1">IS66 Orf2 like protein</fullName>
    </submittedName>
</protein>